<dbReference type="EMBL" id="JACXLD010000007">
    <property type="protein sequence ID" value="MBD2859806.1"/>
    <property type="molecule type" value="Genomic_DNA"/>
</dbReference>
<reference evidence="3" key="1">
    <citation type="submission" date="2020-09" db="EMBL/GenBank/DDBJ databases">
        <authorList>
            <person name="Yoon J.-W."/>
        </authorList>
    </citation>
    <scope>NUCLEOTIDE SEQUENCE</scope>
    <source>
        <strain evidence="3">KMU-158</strain>
    </source>
</reference>
<evidence type="ECO:0000259" key="2">
    <source>
        <dbReference type="Pfam" id="PF16331"/>
    </source>
</evidence>
<gene>
    <name evidence="3" type="primary">ybgF</name>
    <name evidence="1" type="synonym">cpoB</name>
    <name evidence="3" type="ORF">IB286_12405</name>
</gene>
<organism evidence="3 4">
    <name type="scientific">Spongiibacter pelagi</name>
    <dbReference type="NCBI Taxonomy" id="2760804"/>
    <lineage>
        <taxon>Bacteria</taxon>
        <taxon>Pseudomonadati</taxon>
        <taxon>Pseudomonadota</taxon>
        <taxon>Gammaproteobacteria</taxon>
        <taxon>Cellvibrionales</taxon>
        <taxon>Spongiibacteraceae</taxon>
        <taxon>Spongiibacter</taxon>
    </lineage>
</organism>
<dbReference type="InterPro" id="IPR014162">
    <property type="entry name" value="CpoB_C"/>
</dbReference>
<comment type="similarity">
    <text evidence="1">Belongs to the CpoB family.</text>
</comment>
<evidence type="ECO:0000313" key="3">
    <source>
        <dbReference type="EMBL" id="MBD2859806.1"/>
    </source>
</evidence>
<feature type="domain" description="YbgF trimerisation" evidence="2">
    <location>
        <begin position="36"/>
        <end position="92"/>
    </location>
</feature>
<feature type="chain" id="PRO_5038180011" description="Cell division coordinator CpoB" evidence="1">
    <location>
        <begin position="25"/>
        <end position="256"/>
    </location>
</feature>
<dbReference type="InterPro" id="IPR011990">
    <property type="entry name" value="TPR-like_helical_dom_sf"/>
</dbReference>
<comment type="caution">
    <text evidence="3">The sequence shown here is derived from an EMBL/GenBank/DDBJ whole genome shotgun (WGS) entry which is preliminary data.</text>
</comment>
<name>A0A927C4W6_9GAMM</name>
<dbReference type="InterPro" id="IPR019734">
    <property type="entry name" value="TPR_rpt"/>
</dbReference>
<evidence type="ECO:0000256" key="1">
    <source>
        <dbReference type="HAMAP-Rule" id="MF_02066"/>
    </source>
</evidence>
<dbReference type="Pfam" id="PF13432">
    <property type="entry name" value="TPR_16"/>
    <property type="match status" value="1"/>
</dbReference>
<feature type="signal peptide" evidence="1">
    <location>
        <begin position="1"/>
        <end position="24"/>
    </location>
</feature>
<sequence precursor="true">MSIKTAVSSAALLAGLLASNVSLAQTDSRSFQVSAGADSTMFEQIQQLRREVMDLRGIIEQQGNEIYKLKQQSMDRYIELDRRIGSLGTAATSEPDAGLSGEAIASANTAGTTGEDLAVNRNTANPGTGNASSDYARAYALVGARDYPKAIEAFKQYVKDYPTGDYTPNAWYWLGELYVAVQPQELDSAVQAFQRLLTEYPDNHKVPAAMYKLATVYFTQGDKQRAQDMLTHVIDRYGNSGSSAVKKSREFLRKNF</sequence>
<dbReference type="Gene3D" id="1.25.40.10">
    <property type="entry name" value="Tetratricopeptide repeat domain"/>
    <property type="match status" value="1"/>
</dbReference>
<dbReference type="Pfam" id="PF16331">
    <property type="entry name" value="TolA_bind_tri"/>
    <property type="match status" value="1"/>
</dbReference>
<accession>A0A927C4W6</accession>
<comment type="function">
    <text evidence="1">Mediates coordination of peptidoglycan synthesis and outer membrane constriction during cell division.</text>
</comment>
<dbReference type="InterPro" id="IPR032519">
    <property type="entry name" value="YbgF_tri"/>
</dbReference>
<dbReference type="HAMAP" id="MF_02066">
    <property type="entry name" value="CpoB"/>
    <property type="match status" value="1"/>
</dbReference>
<keyword evidence="1" id="KW-0574">Periplasm</keyword>
<proteinExistence type="inferred from homology"/>
<dbReference type="RefSeq" id="WP_190766014.1">
    <property type="nucleotide sequence ID" value="NZ_JACXLD010000007.1"/>
</dbReference>
<keyword evidence="1" id="KW-0132">Cell division</keyword>
<protein>
    <recommendedName>
        <fullName evidence="1">Cell division coordinator CpoB</fullName>
    </recommendedName>
</protein>
<dbReference type="AlphaFoldDB" id="A0A927C4W6"/>
<dbReference type="SUPFAM" id="SSF48452">
    <property type="entry name" value="TPR-like"/>
    <property type="match status" value="1"/>
</dbReference>
<keyword evidence="1" id="KW-0131">Cell cycle</keyword>
<dbReference type="GO" id="GO:0043093">
    <property type="term" value="P:FtsZ-dependent cytokinesis"/>
    <property type="evidence" value="ECO:0007669"/>
    <property type="project" value="UniProtKB-UniRule"/>
</dbReference>
<dbReference type="GO" id="GO:0070206">
    <property type="term" value="P:protein trimerization"/>
    <property type="evidence" value="ECO:0007669"/>
    <property type="project" value="InterPro"/>
</dbReference>
<dbReference type="InterPro" id="IPR034706">
    <property type="entry name" value="CpoB"/>
</dbReference>
<evidence type="ECO:0000313" key="4">
    <source>
        <dbReference type="Proteomes" id="UP000610558"/>
    </source>
</evidence>
<dbReference type="NCBIfam" id="TIGR02795">
    <property type="entry name" value="tol_pal_ybgF"/>
    <property type="match status" value="1"/>
</dbReference>
<keyword evidence="4" id="KW-1185">Reference proteome</keyword>
<keyword evidence="1" id="KW-0732">Signal</keyword>
<dbReference type="Proteomes" id="UP000610558">
    <property type="component" value="Unassembled WGS sequence"/>
</dbReference>
<comment type="subcellular location">
    <subcellularLocation>
        <location evidence="1">Periplasm</location>
    </subcellularLocation>
</comment>
<dbReference type="GO" id="GO:0030288">
    <property type="term" value="C:outer membrane-bounded periplasmic space"/>
    <property type="evidence" value="ECO:0007669"/>
    <property type="project" value="UniProtKB-UniRule"/>
</dbReference>
<dbReference type="Gene3D" id="1.20.5.110">
    <property type="match status" value="1"/>
</dbReference>
<dbReference type="Pfam" id="PF13174">
    <property type="entry name" value="TPR_6"/>
    <property type="match status" value="1"/>
</dbReference>